<dbReference type="RefSeq" id="WP_146961293.1">
    <property type="nucleotide sequence ID" value="NZ_CP042467.1"/>
</dbReference>
<dbReference type="SUPFAM" id="SSF74653">
    <property type="entry name" value="TolA/TonB C-terminal domain"/>
    <property type="match status" value="1"/>
</dbReference>
<dbReference type="PROSITE" id="PS52016">
    <property type="entry name" value="TONB_DEPENDENT_REC_3"/>
    <property type="match status" value="1"/>
</dbReference>
<accession>A0A5B8XSX5</accession>
<evidence type="ECO:0000256" key="11">
    <source>
        <dbReference type="SAM" id="MobiDB-lite"/>
    </source>
</evidence>
<evidence type="ECO:0000256" key="1">
    <source>
        <dbReference type="ARBA" id="ARBA00004167"/>
    </source>
</evidence>
<evidence type="ECO:0000256" key="6">
    <source>
        <dbReference type="ARBA" id="ARBA00022729"/>
    </source>
</evidence>
<dbReference type="InterPro" id="IPR036942">
    <property type="entry name" value="Beta-barrel_TonB_sf"/>
</dbReference>
<dbReference type="InterPro" id="IPR037682">
    <property type="entry name" value="TonB_C"/>
</dbReference>
<dbReference type="GO" id="GO:0030246">
    <property type="term" value="F:carbohydrate binding"/>
    <property type="evidence" value="ECO:0007669"/>
    <property type="project" value="InterPro"/>
</dbReference>
<dbReference type="PANTHER" id="PTHR30069">
    <property type="entry name" value="TONB-DEPENDENT OUTER MEMBRANE RECEPTOR"/>
    <property type="match status" value="1"/>
</dbReference>
<dbReference type="Proteomes" id="UP000321595">
    <property type="component" value="Chromosome"/>
</dbReference>
<dbReference type="SUPFAM" id="SSF49452">
    <property type="entry name" value="Starch-binding domain-like"/>
    <property type="match status" value="2"/>
</dbReference>
<keyword evidence="4 10" id="KW-1134">Transmembrane beta strand</keyword>
<comment type="similarity">
    <text evidence="10">Belongs to the TonB-dependent receptor family.</text>
</comment>
<reference evidence="14 15" key="1">
    <citation type="submission" date="2019-08" db="EMBL/GenBank/DDBJ databases">
        <authorList>
            <person name="Liang Q."/>
        </authorList>
    </citation>
    <scope>NUCLEOTIDE SEQUENCE [LARGE SCALE GENOMIC DNA]</scope>
    <source>
        <strain evidence="14 15">V1718</strain>
    </source>
</reference>
<keyword evidence="8 10" id="KW-0472">Membrane</keyword>
<gene>
    <name evidence="14" type="ORF">FRD01_15755</name>
</gene>
<evidence type="ECO:0000256" key="3">
    <source>
        <dbReference type="ARBA" id="ARBA00022448"/>
    </source>
</evidence>
<dbReference type="KEGG" id="bbae:FRD01_15755"/>
<dbReference type="Pfam" id="PF03544">
    <property type="entry name" value="TonB_C"/>
    <property type="match status" value="1"/>
</dbReference>
<dbReference type="Pfam" id="PF07715">
    <property type="entry name" value="Plug"/>
    <property type="match status" value="1"/>
</dbReference>
<dbReference type="Pfam" id="PF13620">
    <property type="entry name" value="CarboxypepD_reg"/>
    <property type="match status" value="2"/>
</dbReference>
<organism evidence="14 15">
    <name type="scientific">Microvenator marinus</name>
    <dbReference type="NCBI Taxonomy" id="2600177"/>
    <lineage>
        <taxon>Bacteria</taxon>
        <taxon>Deltaproteobacteria</taxon>
        <taxon>Bradymonadales</taxon>
        <taxon>Microvenatoraceae</taxon>
        <taxon>Microvenator</taxon>
    </lineage>
</organism>
<dbReference type="InterPro" id="IPR037066">
    <property type="entry name" value="Plug_dom_sf"/>
</dbReference>
<keyword evidence="9 10" id="KW-0998">Cell outer membrane</keyword>
<dbReference type="AlphaFoldDB" id="A0A5B8XSX5"/>
<evidence type="ECO:0000256" key="5">
    <source>
        <dbReference type="ARBA" id="ARBA00022692"/>
    </source>
</evidence>
<name>A0A5B8XSX5_9DELT</name>
<dbReference type="Gene3D" id="2.170.130.10">
    <property type="entry name" value="TonB-dependent receptor, plug domain"/>
    <property type="match status" value="1"/>
</dbReference>
<evidence type="ECO:0000313" key="15">
    <source>
        <dbReference type="Proteomes" id="UP000321595"/>
    </source>
</evidence>
<dbReference type="InterPro" id="IPR039426">
    <property type="entry name" value="TonB-dep_rcpt-like"/>
</dbReference>
<keyword evidence="5 10" id="KW-0812">Transmembrane</keyword>
<dbReference type="SUPFAM" id="SSF56935">
    <property type="entry name" value="Porins"/>
    <property type="match status" value="1"/>
</dbReference>
<dbReference type="Gene3D" id="3.30.1150.10">
    <property type="match status" value="1"/>
</dbReference>
<evidence type="ECO:0000313" key="14">
    <source>
        <dbReference type="EMBL" id="QED28664.1"/>
    </source>
</evidence>
<dbReference type="EMBL" id="CP042467">
    <property type="protein sequence ID" value="QED28664.1"/>
    <property type="molecule type" value="Genomic_DNA"/>
</dbReference>
<evidence type="ECO:0000256" key="9">
    <source>
        <dbReference type="ARBA" id="ARBA00023237"/>
    </source>
</evidence>
<evidence type="ECO:0000256" key="4">
    <source>
        <dbReference type="ARBA" id="ARBA00022452"/>
    </source>
</evidence>
<dbReference type="InterPro" id="IPR013784">
    <property type="entry name" value="Carb-bd-like_fold"/>
</dbReference>
<feature type="region of interest" description="Disordered" evidence="11">
    <location>
        <begin position="615"/>
        <end position="640"/>
    </location>
</feature>
<sequence>MKKFWILMLLALCVPGVSFAQDEEQADVRVTKAPALKEAAEAEYTQEAIDNRVEGAVKLRLTLDAQGNVTKVEVLEGLGFGLDENAVAAAEKFLFEPAEINGVPSPVVLGFTITFELPILPASFVGKVVDKETGEGIEATVRIAYAGNEYDPAPEPVSTTTDDTGAFSFTNVPPGDYQVTLSVTGYDDFQTEISLINGEESSATYSLSASAENLVGEIRESGTRTPLSAVRVELVDQDSGDPIQEVYTDKDGRYGLRGVPAGTFTLRVSSNGYFTSTSQIEVRAGERASATLYIEKEFYDEYKVTTTERRARTEVNRQRIDLEEVRRIPGTGGDVVRVVQNLPGVARAPFVSGLVVVRGSAPQDTKTFLEGDNIPLVYHFFGGPAVINSEMIQSIDFYPGNFSAYYGRATGGIIDIKTRDPKTDRFHGMIDIDLLDTSVLVEGPITEDLSFALSGRRSYFDLFLPFILPEDGPDVFVAPRYYDYQGWLTYKGFKGHKLKLFLYGSDDRIEALLPPGEPQGNAEVQITGLRLQNTFNRGQFRWEWRPDLPIENDLMVAYGVNKAGFEAAENFFFDITADIAQIRNDTRLKFSDRTTLRLGTDLFLGYANYQIVTPRFEDDEDTDNGEGQGRPNFSRDGVTADATSGQLQPAVYAEFELKPVDALSLTPGVRVDHFGQIKKTSVQPRLAFRYELYKGVTAKGGVGLFSQPTIAGSEDAQLGNPNLTFEKTLQYALGADWRPRDYLEFDTTFYYRDQFDVLSPTSAFRVNEEGQTVPQIWANDGQGRAYGMELLVRHYPQNRFFGWLAYTLSWAERLDLDTNKYVPYEYDQRHILTLVAGYNLPFGFDVSGRFRLVTGAPETPIVGGVYNSETDDYEPIYGERGSVRKATFHQLDLRVDKKFVFDTWLLGLYLDVQNVYNASNQEGIRYNYNFTDSEPVTGLPILPTLGISAQF</sequence>
<dbReference type="Gene3D" id="2.40.170.20">
    <property type="entry name" value="TonB-dependent receptor, beta-barrel domain"/>
    <property type="match status" value="1"/>
</dbReference>
<evidence type="ECO:0000256" key="2">
    <source>
        <dbReference type="ARBA" id="ARBA00004571"/>
    </source>
</evidence>
<keyword evidence="7" id="KW-1133">Transmembrane helix</keyword>
<dbReference type="InterPro" id="IPR012910">
    <property type="entry name" value="Plug_dom"/>
</dbReference>
<dbReference type="NCBIfam" id="TIGR01352">
    <property type="entry name" value="tonB_Cterm"/>
    <property type="match status" value="1"/>
</dbReference>
<dbReference type="GO" id="GO:0044718">
    <property type="term" value="P:siderophore transmembrane transport"/>
    <property type="evidence" value="ECO:0007669"/>
    <property type="project" value="TreeGrafter"/>
</dbReference>
<keyword evidence="3 10" id="KW-0813">Transport</keyword>
<dbReference type="PANTHER" id="PTHR30069:SF29">
    <property type="entry name" value="HEMOGLOBIN AND HEMOGLOBIN-HAPTOGLOBIN-BINDING PROTEIN 1-RELATED"/>
    <property type="match status" value="1"/>
</dbReference>
<evidence type="ECO:0000256" key="7">
    <source>
        <dbReference type="ARBA" id="ARBA00022989"/>
    </source>
</evidence>
<evidence type="ECO:0000256" key="10">
    <source>
        <dbReference type="PROSITE-ProRule" id="PRU01360"/>
    </source>
</evidence>
<evidence type="ECO:0000259" key="13">
    <source>
        <dbReference type="PROSITE" id="PS52015"/>
    </source>
</evidence>
<comment type="subcellular location">
    <subcellularLocation>
        <location evidence="2 10">Cell outer membrane</location>
        <topology evidence="2 10">Multi-pass membrane protein</topology>
    </subcellularLocation>
    <subcellularLocation>
        <location evidence="1">Membrane</location>
        <topology evidence="1">Single-pass membrane protein</topology>
    </subcellularLocation>
</comment>
<dbReference type="Gene3D" id="2.60.40.1120">
    <property type="entry name" value="Carboxypeptidase-like, regulatory domain"/>
    <property type="match status" value="2"/>
</dbReference>
<protein>
    <submittedName>
        <fullName evidence="14">TonB family protein</fullName>
    </submittedName>
</protein>
<feature type="chain" id="PRO_5022674588" evidence="12">
    <location>
        <begin position="21"/>
        <end position="951"/>
    </location>
</feature>
<keyword evidence="6 12" id="KW-0732">Signal</keyword>
<keyword evidence="15" id="KW-1185">Reference proteome</keyword>
<proteinExistence type="inferred from homology"/>
<dbReference type="OrthoDB" id="607931at2"/>
<evidence type="ECO:0000256" key="8">
    <source>
        <dbReference type="ARBA" id="ARBA00023136"/>
    </source>
</evidence>
<dbReference type="PROSITE" id="PS52015">
    <property type="entry name" value="TONB_CTD"/>
    <property type="match status" value="1"/>
</dbReference>
<feature type="domain" description="TonB C-terminal" evidence="13">
    <location>
        <begin position="29"/>
        <end position="126"/>
    </location>
</feature>
<dbReference type="GO" id="GO:0009279">
    <property type="term" value="C:cell outer membrane"/>
    <property type="evidence" value="ECO:0007669"/>
    <property type="project" value="UniProtKB-SubCell"/>
</dbReference>
<feature type="signal peptide" evidence="12">
    <location>
        <begin position="1"/>
        <end position="20"/>
    </location>
</feature>
<evidence type="ECO:0000256" key="12">
    <source>
        <dbReference type="SAM" id="SignalP"/>
    </source>
</evidence>
<dbReference type="InterPro" id="IPR006260">
    <property type="entry name" value="TonB/TolA_C"/>
</dbReference>
<dbReference type="GO" id="GO:0015344">
    <property type="term" value="F:siderophore uptake transmembrane transporter activity"/>
    <property type="evidence" value="ECO:0007669"/>
    <property type="project" value="TreeGrafter"/>
</dbReference>